<proteinExistence type="predicted"/>
<name>A0A4C1WGY5_EUMVA</name>
<dbReference type="Proteomes" id="UP000299102">
    <property type="component" value="Unassembled WGS sequence"/>
</dbReference>
<evidence type="ECO:0000313" key="2">
    <source>
        <dbReference type="Proteomes" id="UP000299102"/>
    </source>
</evidence>
<dbReference type="AlphaFoldDB" id="A0A4C1WGY5"/>
<sequence>MTVDNDRCSAAALTSYFRRFDTRSRAAPVAGGLSAASAAGADARLPQDSVLSPLAHRKYKTFEYDVFHLVTTGSDLYDCCSYLQPGVNRRGLRTGEAVVNRTRPPSLSNKTAYTSAAGQPVARIINSCRTKIMKIYDASLPLPRCKNLYFYRLQLLPATAIQA</sequence>
<keyword evidence="2" id="KW-1185">Reference proteome</keyword>
<comment type="caution">
    <text evidence="1">The sequence shown here is derived from an EMBL/GenBank/DDBJ whole genome shotgun (WGS) entry which is preliminary data.</text>
</comment>
<reference evidence="1 2" key="1">
    <citation type="journal article" date="2019" name="Commun. Biol.">
        <title>The bagworm genome reveals a unique fibroin gene that provides high tensile strength.</title>
        <authorList>
            <person name="Kono N."/>
            <person name="Nakamura H."/>
            <person name="Ohtoshi R."/>
            <person name="Tomita M."/>
            <person name="Numata K."/>
            <person name="Arakawa K."/>
        </authorList>
    </citation>
    <scope>NUCLEOTIDE SEQUENCE [LARGE SCALE GENOMIC DNA]</scope>
</reference>
<organism evidence="1 2">
    <name type="scientific">Eumeta variegata</name>
    <name type="common">Bagworm moth</name>
    <name type="synonym">Eumeta japonica</name>
    <dbReference type="NCBI Taxonomy" id="151549"/>
    <lineage>
        <taxon>Eukaryota</taxon>
        <taxon>Metazoa</taxon>
        <taxon>Ecdysozoa</taxon>
        <taxon>Arthropoda</taxon>
        <taxon>Hexapoda</taxon>
        <taxon>Insecta</taxon>
        <taxon>Pterygota</taxon>
        <taxon>Neoptera</taxon>
        <taxon>Endopterygota</taxon>
        <taxon>Lepidoptera</taxon>
        <taxon>Glossata</taxon>
        <taxon>Ditrysia</taxon>
        <taxon>Tineoidea</taxon>
        <taxon>Psychidae</taxon>
        <taxon>Oiketicinae</taxon>
        <taxon>Eumeta</taxon>
    </lineage>
</organism>
<protein>
    <submittedName>
        <fullName evidence="1">Uncharacterized protein</fullName>
    </submittedName>
</protein>
<evidence type="ECO:0000313" key="1">
    <source>
        <dbReference type="EMBL" id="GBP49395.1"/>
    </source>
</evidence>
<dbReference type="EMBL" id="BGZK01000543">
    <property type="protein sequence ID" value="GBP49395.1"/>
    <property type="molecule type" value="Genomic_DNA"/>
</dbReference>
<gene>
    <name evidence="1" type="ORF">EVAR_24700_1</name>
</gene>
<accession>A0A4C1WGY5</accession>